<name>A0A918XT40_9PROT</name>
<dbReference type="Pfam" id="PF01370">
    <property type="entry name" value="Epimerase"/>
    <property type="match status" value="1"/>
</dbReference>
<dbReference type="Proteomes" id="UP000630353">
    <property type="component" value="Unassembled WGS sequence"/>
</dbReference>
<organism evidence="2 3">
    <name type="scientific">Thalassobaculum fulvum</name>
    <dbReference type="NCBI Taxonomy" id="1633335"/>
    <lineage>
        <taxon>Bacteria</taxon>
        <taxon>Pseudomonadati</taxon>
        <taxon>Pseudomonadota</taxon>
        <taxon>Alphaproteobacteria</taxon>
        <taxon>Rhodospirillales</taxon>
        <taxon>Thalassobaculaceae</taxon>
        <taxon>Thalassobaculum</taxon>
    </lineage>
</organism>
<reference evidence="2" key="1">
    <citation type="journal article" date="2014" name="Int. J. Syst. Evol. Microbiol.">
        <title>Complete genome sequence of Corynebacterium casei LMG S-19264T (=DSM 44701T), isolated from a smear-ripened cheese.</title>
        <authorList>
            <consortium name="US DOE Joint Genome Institute (JGI-PGF)"/>
            <person name="Walter F."/>
            <person name="Albersmeier A."/>
            <person name="Kalinowski J."/>
            <person name="Ruckert C."/>
        </authorList>
    </citation>
    <scope>NUCLEOTIDE SEQUENCE</scope>
    <source>
        <strain evidence="2">KCTC 42651</strain>
    </source>
</reference>
<sequence>MRVLITGHLGYVGPWMIRAFKEAGHHVTGLDVGYFRECVEELDGFTPPDRERVRDVRDVSAADLEDVEAIVHLAALSNDPLGHIDPALTHAINTEASLRLAGLAKSAGIRRFVFASSCSIYGGVGDKGAPADEQATMDPLSAYARSKVDTEAGLAALADRDFEPVFMRNATAFGVSPRMRFDLVVQNLIGWGFTTGVIRVLSDGTPWRPIVHIADMARACVAAVTAPAATVAGQAFNVGRDDNNFRIREIAETVVGKLPSVRLEITGEAGADPRSYRVSFAKAASALPGFQAEWTLDRGCDEIIEWLRAGHLREHDFQSRFFVRLKQLQHLMAERFVDEEIRVRAPA</sequence>
<reference evidence="2" key="2">
    <citation type="submission" date="2020-09" db="EMBL/GenBank/DDBJ databases">
        <authorList>
            <person name="Sun Q."/>
            <person name="Kim S."/>
        </authorList>
    </citation>
    <scope>NUCLEOTIDE SEQUENCE</scope>
    <source>
        <strain evidence="2">KCTC 42651</strain>
    </source>
</reference>
<protein>
    <submittedName>
        <fullName evidence="2">UDP-glucose 4-epimerase</fullName>
    </submittedName>
</protein>
<dbReference type="InterPro" id="IPR036291">
    <property type="entry name" value="NAD(P)-bd_dom_sf"/>
</dbReference>
<dbReference type="EMBL" id="BMZS01000004">
    <property type="protein sequence ID" value="GHD49951.1"/>
    <property type="molecule type" value="Genomic_DNA"/>
</dbReference>
<evidence type="ECO:0000259" key="1">
    <source>
        <dbReference type="Pfam" id="PF01370"/>
    </source>
</evidence>
<gene>
    <name evidence="2" type="ORF">GCM10017083_22950</name>
</gene>
<comment type="caution">
    <text evidence="2">The sequence shown here is derived from an EMBL/GenBank/DDBJ whole genome shotgun (WGS) entry which is preliminary data.</text>
</comment>
<dbReference type="CDD" id="cd08946">
    <property type="entry name" value="SDR_e"/>
    <property type="match status" value="1"/>
</dbReference>
<keyword evidence="3" id="KW-1185">Reference proteome</keyword>
<dbReference type="AlphaFoldDB" id="A0A918XT40"/>
<dbReference type="Gene3D" id="3.40.50.720">
    <property type="entry name" value="NAD(P)-binding Rossmann-like Domain"/>
    <property type="match status" value="1"/>
</dbReference>
<dbReference type="PANTHER" id="PTHR43245">
    <property type="entry name" value="BIFUNCTIONAL POLYMYXIN RESISTANCE PROTEIN ARNA"/>
    <property type="match status" value="1"/>
</dbReference>
<evidence type="ECO:0000313" key="3">
    <source>
        <dbReference type="Proteomes" id="UP000630353"/>
    </source>
</evidence>
<dbReference type="RefSeq" id="WP_189989484.1">
    <property type="nucleotide sequence ID" value="NZ_BMZS01000004.1"/>
</dbReference>
<dbReference type="SUPFAM" id="SSF51735">
    <property type="entry name" value="NAD(P)-binding Rossmann-fold domains"/>
    <property type="match status" value="1"/>
</dbReference>
<feature type="domain" description="NAD-dependent epimerase/dehydratase" evidence="1">
    <location>
        <begin position="3"/>
        <end position="239"/>
    </location>
</feature>
<dbReference type="InterPro" id="IPR050177">
    <property type="entry name" value="Lipid_A_modif_metabolic_enz"/>
</dbReference>
<evidence type="ECO:0000313" key="2">
    <source>
        <dbReference type="EMBL" id="GHD49951.1"/>
    </source>
</evidence>
<dbReference type="PANTHER" id="PTHR43245:SF23">
    <property type="entry name" value="NAD(P)-BINDING DOMAIN-CONTAINING PROTEIN"/>
    <property type="match status" value="1"/>
</dbReference>
<accession>A0A918XT40</accession>
<dbReference type="InterPro" id="IPR001509">
    <property type="entry name" value="Epimerase_deHydtase"/>
</dbReference>
<proteinExistence type="predicted"/>